<evidence type="ECO:0000313" key="1">
    <source>
        <dbReference type="EMBL" id="QJA50507.1"/>
    </source>
</evidence>
<gene>
    <name evidence="1" type="ORF">TM448A01786_0017</name>
    <name evidence="2" type="ORF">TM448B01983_0007</name>
</gene>
<reference evidence="1" key="1">
    <citation type="submission" date="2020-03" db="EMBL/GenBank/DDBJ databases">
        <title>The deep terrestrial virosphere.</title>
        <authorList>
            <person name="Holmfeldt K."/>
            <person name="Nilsson E."/>
            <person name="Simone D."/>
            <person name="Lopez-Fernandez M."/>
            <person name="Wu X."/>
            <person name="de Brujin I."/>
            <person name="Lundin D."/>
            <person name="Andersson A."/>
            <person name="Bertilsson S."/>
            <person name="Dopson M."/>
        </authorList>
    </citation>
    <scope>NUCLEOTIDE SEQUENCE</scope>
    <source>
        <strain evidence="1">TM448A01786</strain>
        <strain evidence="2">TM448B01983</strain>
    </source>
</reference>
<organism evidence="1">
    <name type="scientific">viral metagenome</name>
    <dbReference type="NCBI Taxonomy" id="1070528"/>
    <lineage>
        <taxon>unclassified sequences</taxon>
        <taxon>metagenomes</taxon>
        <taxon>organismal metagenomes</taxon>
    </lineage>
</organism>
<sequence>MKRLFVMGLVAFFLCLSSVAQADNKPKVLGDEDIVMSGTTVYTLTATSGSISALVSIQGDAVRWKASSTDPTATNGALLYNGDYLFLTSPYEISGFSAILSSGGSGTTLYVIYYGLEN</sequence>
<dbReference type="AlphaFoldDB" id="A0A6H1ZT63"/>
<accession>A0A6H1ZT63</accession>
<protein>
    <submittedName>
        <fullName evidence="1">Uncharacterized protein</fullName>
    </submittedName>
</protein>
<proteinExistence type="predicted"/>
<evidence type="ECO:0000313" key="2">
    <source>
        <dbReference type="EMBL" id="QJI00521.1"/>
    </source>
</evidence>
<dbReference type="EMBL" id="MT144199">
    <property type="protein sequence ID" value="QJA50507.1"/>
    <property type="molecule type" value="Genomic_DNA"/>
</dbReference>
<dbReference type="EMBL" id="MT144858">
    <property type="protein sequence ID" value="QJI00521.1"/>
    <property type="molecule type" value="Genomic_DNA"/>
</dbReference>
<name>A0A6H1ZT63_9ZZZZ</name>